<dbReference type="InterPro" id="IPR039902">
    <property type="entry name" value="CCDC148/CCDC112"/>
</dbReference>
<protein>
    <submittedName>
        <fullName evidence="4">Coiled-coil domain-containing protein 112</fullName>
    </submittedName>
</protein>
<reference evidence="4 5" key="1">
    <citation type="submission" date="2020-06" db="EMBL/GenBank/DDBJ databases">
        <authorList>
            <person name="Li R."/>
            <person name="Bekaert M."/>
        </authorList>
    </citation>
    <scope>NUCLEOTIDE SEQUENCE [LARGE SCALE GENOMIC DNA]</scope>
    <source>
        <strain evidence="5">wild</strain>
    </source>
</reference>
<feature type="compositionally biased region" description="Basic and acidic residues" evidence="3">
    <location>
        <begin position="308"/>
        <end position="319"/>
    </location>
</feature>
<dbReference type="Proteomes" id="UP000507470">
    <property type="component" value="Unassembled WGS sequence"/>
</dbReference>
<sequence>MIKITHSSLLERTFCLSMAEKQTSDREKNTLAWKSKTEQAKKGETLRELQKLNVQIAALEREKATHLYSRRSDFRGDFSQLEEIDSKSNDEKKTEKIKLKQQLEKISHMVKRFHMELRDIKPTPEFVEKLKITMEEIEGTINAFKEQQRKQYEELMREEKTTAQEIQALERKFESWNQMSEPVVSKKPQQKPLASARDITKDLPQEVAQFEKFLEETGGVRGGWDEYDHQTFLKFRQRHNGKEIFIQHSLVAIPTRTEEEIRDHEDWYQSYLSLNEKKKESIKKWRKKKEEDKDDVISKVDQQLEDEETKKEEKKKKKEEIIQAEKRERYKQLNSYRVQKELERAQAEERKLREELEKARKREEERKRQIEAREKVEEFKQQKKEEESLRKLEDELWERAQKDQQKEIAARELVKFRERDKQTVLQRLANQKAKEEEQKEKEKRLEKLKGQVEVEVSRDPNRLLQPTAGWTSRTKNKGPSGNGPLLHIPHRNLEQKWLSTTEILVQNCISTTRTKVTMNHNNRNPRTKAPINHNHRNPRTKVLMNHNHRNPRTKVPINHNHRNPRTKVLMNHNHRNPRTKVLTGILMKNHRNPRTKNNHNHRNLEQKK</sequence>
<keyword evidence="5" id="KW-1185">Reference proteome</keyword>
<evidence type="ECO:0000256" key="1">
    <source>
        <dbReference type="ARBA" id="ARBA00023054"/>
    </source>
</evidence>
<dbReference type="AlphaFoldDB" id="A0A6J8CKI3"/>
<feature type="region of interest" description="Disordered" evidence="3">
    <location>
        <begin position="349"/>
        <end position="368"/>
    </location>
</feature>
<organism evidence="4 5">
    <name type="scientific">Mytilus coruscus</name>
    <name type="common">Sea mussel</name>
    <dbReference type="NCBI Taxonomy" id="42192"/>
    <lineage>
        <taxon>Eukaryota</taxon>
        <taxon>Metazoa</taxon>
        <taxon>Spiralia</taxon>
        <taxon>Lophotrochozoa</taxon>
        <taxon>Mollusca</taxon>
        <taxon>Bivalvia</taxon>
        <taxon>Autobranchia</taxon>
        <taxon>Pteriomorphia</taxon>
        <taxon>Mytilida</taxon>
        <taxon>Mytiloidea</taxon>
        <taxon>Mytilidae</taxon>
        <taxon>Mytilinae</taxon>
        <taxon>Mytilus</taxon>
    </lineage>
</organism>
<feature type="region of interest" description="Disordered" evidence="3">
    <location>
        <begin position="518"/>
        <end position="538"/>
    </location>
</feature>
<evidence type="ECO:0000313" key="4">
    <source>
        <dbReference type="EMBL" id="CAC5396923.1"/>
    </source>
</evidence>
<feature type="compositionally biased region" description="Basic and acidic residues" evidence="3">
    <location>
        <begin position="288"/>
        <end position="298"/>
    </location>
</feature>
<proteinExistence type="predicted"/>
<evidence type="ECO:0000313" key="5">
    <source>
        <dbReference type="Proteomes" id="UP000507470"/>
    </source>
</evidence>
<feature type="coiled-coil region" evidence="2">
    <location>
        <begin position="89"/>
        <end position="172"/>
    </location>
</feature>
<name>A0A6J8CKI3_MYTCO</name>
<dbReference type="OrthoDB" id="2152435at2759"/>
<accession>A0A6J8CKI3</accession>
<keyword evidence="1 2" id="KW-0175">Coiled coil</keyword>
<gene>
    <name evidence="4" type="ORF">MCOR_31423</name>
</gene>
<dbReference type="PANTHER" id="PTHR21549:SF0">
    <property type="entry name" value="COILED-COIL DOMAIN-CONTAINING PROTEIN 112"/>
    <property type="match status" value="1"/>
</dbReference>
<dbReference type="EMBL" id="CACVKT020005662">
    <property type="protein sequence ID" value="CAC5396923.1"/>
    <property type="molecule type" value="Genomic_DNA"/>
</dbReference>
<dbReference type="PANTHER" id="PTHR21549">
    <property type="entry name" value="MUTATED IN BLADDER CANCER 1"/>
    <property type="match status" value="1"/>
</dbReference>
<evidence type="ECO:0000256" key="3">
    <source>
        <dbReference type="SAM" id="MobiDB-lite"/>
    </source>
</evidence>
<feature type="region of interest" description="Disordered" evidence="3">
    <location>
        <begin position="288"/>
        <end position="319"/>
    </location>
</feature>
<feature type="region of interest" description="Disordered" evidence="3">
    <location>
        <begin position="588"/>
        <end position="608"/>
    </location>
</feature>
<feature type="compositionally biased region" description="Basic residues" evidence="3">
    <location>
        <begin position="588"/>
        <end position="601"/>
    </location>
</feature>
<evidence type="ECO:0000256" key="2">
    <source>
        <dbReference type="SAM" id="Coils"/>
    </source>
</evidence>